<dbReference type="STRING" id="356305.SAMN05421841_2476"/>
<dbReference type="AlphaFoldDB" id="A0A1I0RCF9"/>
<evidence type="ECO:0000313" key="1">
    <source>
        <dbReference type="EMBL" id="SEW38526.1"/>
    </source>
</evidence>
<sequence length="182" mass="21835">MEKGKIKSIKDLDNIKKLLLDLPEFKYQKELTEKLDAKKDDFTYETMLEIVLWKTNRFPEINNDLIVKINELRKGYDEGLSDYILIKLLDSKGFDLPMASTFLRFINPDYFQIIDQRVYRTIYGENLKMPFSKPKKIELYKKYLVDLKKICANYEIPFSKSDRILYLLDKHPEVNKEQKIKY</sequence>
<dbReference type="RefSeq" id="WP_089793008.1">
    <property type="nucleotide sequence ID" value="NZ_FOIU01000002.1"/>
</dbReference>
<dbReference type="Proteomes" id="UP000199469">
    <property type="component" value="Unassembled WGS sequence"/>
</dbReference>
<gene>
    <name evidence="1" type="ORF">SAMN05421841_2476</name>
</gene>
<dbReference type="EMBL" id="FOIU01000002">
    <property type="protein sequence ID" value="SEW38526.1"/>
    <property type="molecule type" value="Genomic_DNA"/>
</dbReference>
<proteinExistence type="predicted"/>
<organism evidence="1 2">
    <name type="scientific">Chryseobacterium wanjuense</name>
    <dbReference type="NCBI Taxonomy" id="356305"/>
    <lineage>
        <taxon>Bacteria</taxon>
        <taxon>Pseudomonadati</taxon>
        <taxon>Bacteroidota</taxon>
        <taxon>Flavobacteriia</taxon>
        <taxon>Flavobacteriales</taxon>
        <taxon>Weeksellaceae</taxon>
        <taxon>Chryseobacterium group</taxon>
        <taxon>Chryseobacterium</taxon>
    </lineage>
</organism>
<reference evidence="2" key="1">
    <citation type="submission" date="2016-10" db="EMBL/GenBank/DDBJ databases">
        <authorList>
            <person name="Varghese N."/>
            <person name="Submissions S."/>
        </authorList>
    </citation>
    <scope>NUCLEOTIDE SEQUENCE [LARGE SCALE GENOMIC DNA]</scope>
    <source>
        <strain evidence="2">DSM 17724</strain>
    </source>
</reference>
<name>A0A1I0RCF9_9FLAO</name>
<evidence type="ECO:0000313" key="2">
    <source>
        <dbReference type="Proteomes" id="UP000199469"/>
    </source>
</evidence>
<dbReference type="OrthoDB" id="9182769at2"/>
<keyword evidence="2" id="KW-1185">Reference proteome</keyword>
<accession>A0A1I0RCF9</accession>
<protein>
    <submittedName>
        <fullName evidence="1">Uncharacterized protein</fullName>
    </submittedName>
</protein>